<dbReference type="AlphaFoldDB" id="A0A0V9UH01"/>
<gene>
    <name evidence="2" type="ORF">Z045_17530</name>
</gene>
<reference evidence="2 3" key="2">
    <citation type="journal article" date="2016" name="Genome Announc.">
        <title>Draft Genome Sequence of a Versatile Hydrocarbon-Degrading Bacterium, Rhodococcus pyridinivorans Strain KG-16, Collected from Oil Fields in India.</title>
        <authorList>
            <person name="Aggarwal R.K."/>
            <person name="Dawar C."/>
            <person name="Phanindranath R."/>
            <person name="Mutnuri L."/>
            <person name="Dayal A.M."/>
        </authorList>
    </citation>
    <scope>NUCLEOTIDE SEQUENCE [LARGE SCALE GENOMIC DNA]</scope>
    <source>
        <strain evidence="2 3">KG-16</strain>
    </source>
</reference>
<reference evidence="3" key="1">
    <citation type="submission" date="2015-01" db="EMBL/GenBank/DDBJ databases">
        <title>Draft genome sequence of Rhodococcus pyridinivorans strain KG-16, a hydrocarbon-degrading bacterium.</title>
        <authorList>
            <person name="Aggarwal R.K."/>
            <person name="Dawar C."/>
        </authorList>
    </citation>
    <scope>NUCLEOTIDE SEQUENCE [LARGE SCALE GENOMIC DNA]</scope>
    <source>
        <strain evidence="3">KG-16</strain>
    </source>
</reference>
<name>A0A0V9UH01_9NOCA</name>
<dbReference type="Proteomes" id="UP000053060">
    <property type="component" value="Unassembled WGS sequence"/>
</dbReference>
<evidence type="ECO:0000313" key="2">
    <source>
        <dbReference type="EMBL" id="KSZ57301.1"/>
    </source>
</evidence>
<dbReference type="EMBL" id="AZXY01000009">
    <property type="protein sequence ID" value="KSZ57301.1"/>
    <property type="molecule type" value="Genomic_DNA"/>
</dbReference>
<accession>A0A0V9UH01</accession>
<organism evidence="2 3">
    <name type="scientific">Rhodococcus pyridinivorans KG-16</name>
    <dbReference type="NCBI Taxonomy" id="1441730"/>
    <lineage>
        <taxon>Bacteria</taxon>
        <taxon>Bacillati</taxon>
        <taxon>Actinomycetota</taxon>
        <taxon>Actinomycetes</taxon>
        <taxon>Mycobacteriales</taxon>
        <taxon>Nocardiaceae</taxon>
        <taxon>Rhodococcus</taxon>
    </lineage>
</organism>
<evidence type="ECO:0000256" key="1">
    <source>
        <dbReference type="SAM" id="MobiDB-lite"/>
    </source>
</evidence>
<dbReference type="RefSeq" id="WP_060652998.1">
    <property type="nucleotide sequence ID" value="NZ_AZXY01000009.1"/>
</dbReference>
<dbReference type="PATRIC" id="fig|1441730.3.peg.3655"/>
<protein>
    <submittedName>
        <fullName evidence="2">Uncharacterized protein</fullName>
    </submittedName>
</protein>
<comment type="caution">
    <text evidence="2">The sequence shown here is derived from an EMBL/GenBank/DDBJ whole genome shotgun (WGS) entry which is preliminary data.</text>
</comment>
<evidence type="ECO:0000313" key="3">
    <source>
        <dbReference type="Proteomes" id="UP000053060"/>
    </source>
</evidence>
<feature type="region of interest" description="Disordered" evidence="1">
    <location>
        <begin position="1"/>
        <end position="22"/>
    </location>
</feature>
<sequence length="76" mass="8115">MSTPIPRPGEHLPGARPTVDPAHVREEVDALLARVREGASAPGAESTDQSVLLEQADLLERAHEVLVQALSTVDKI</sequence>
<proteinExistence type="predicted"/>